<dbReference type="AlphaFoldDB" id="A0A0R0CP31"/>
<evidence type="ECO:0000313" key="2">
    <source>
        <dbReference type="Proteomes" id="UP000051863"/>
    </source>
</evidence>
<organism evidence="1 2">
    <name type="scientific">Stenotrophomonas terrae</name>
    <dbReference type="NCBI Taxonomy" id="405446"/>
    <lineage>
        <taxon>Bacteria</taxon>
        <taxon>Pseudomonadati</taxon>
        <taxon>Pseudomonadota</taxon>
        <taxon>Gammaproteobacteria</taxon>
        <taxon>Lysobacterales</taxon>
        <taxon>Lysobacteraceae</taxon>
        <taxon>Stenotrophomonas</taxon>
    </lineage>
</organism>
<dbReference type="EMBL" id="LDJJ01000009">
    <property type="protein sequence ID" value="KRG71381.1"/>
    <property type="molecule type" value="Genomic_DNA"/>
</dbReference>
<proteinExistence type="predicted"/>
<name>A0A0R0CP31_9GAMM</name>
<reference evidence="1 2" key="1">
    <citation type="submission" date="2015-05" db="EMBL/GenBank/DDBJ databases">
        <title>Genome sequencing and analysis of members of genus Stenotrophomonas.</title>
        <authorList>
            <person name="Patil P.P."/>
            <person name="Midha S."/>
            <person name="Patil P.B."/>
        </authorList>
    </citation>
    <scope>NUCLEOTIDE SEQUENCE [LARGE SCALE GENOMIC DNA]</scope>
    <source>
        <strain evidence="1 2">DSM 18941</strain>
    </source>
</reference>
<dbReference type="Proteomes" id="UP000051863">
    <property type="component" value="Unassembled WGS sequence"/>
</dbReference>
<keyword evidence="2" id="KW-1185">Reference proteome</keyword>
<comment type="caution">
    <text evidence="1">The sequence shown here is derived from an EMBL/GenBank/DDBJ whole genome shotgun (WGS) entry which is preliminary data.</text>
</comment>
<accession>A0A0R0CP31</accession>
<gene>
    <name evidence="1" type="ORF">ABB27_03820</name>
</gene>
<evidence type="ECO:0000313" key="1">
    <source>
        <dbReference type="EMBL" id="KRG71381.1"/>
    </source>
</evidence>
<sequence>MINEVLQENVLKRMERFAMLPHHGRQPIATEDQTCHQLWPASKNVTMMLSKLFLQPLLVETFYRVRQSSKMDPLSVVPGPF</sequence>
<protein>
    <submittedName>
        <fullName evidence="1">Uncharacterized protein</fullName>
    </submittedName>
</protein>